<organism evidence="2">
    <name type="scientific">Lepeophtheirus salmonis</name>
    <name type="common">Salmon louse</name>
    <name type="synonym">Caligus salmonis</name>
    <dbReference type="NCBI Taxonomy" id="72036"/>
    <lineage>
        <taxon>Eukaryota</taxon>
        <taxon>Metazoa</taxon>
        <taxon>Ecdysozoa</taxon>
        <taxon>Arthropoda</taxon>
        <taxon>Crustacea</taxon>
        <taxon>Multicrustacea</taxon>
        <taxon>Hexanauplia</taxon>
        <taxon>Copepoda</taxon>
        <taxon>Siphonostomatoida</taxon>
        <taxon>Caligidae</taxon>
        <taxon>Lepeophtheirus</taxon>
    </lineage>
</organism>
<feature type="compositionally biased region" description="Polar residues" evidence="1">
    <location>
        <begin position="38"/>
        <end position="64"/>
    </location>
</feature>
<protein>
    <submittedName>
        <fullName evidence="2">GATA zinc finger domain-containing protein 10</fullName>
    </submittedName>
</protein>
<dbReference type="EMBL" id="BT121038">
    <property type="protein sequence ID" value="ADD37968.1"/>
    <property type="molecule type" value="mRNA"/>
</dbReference>
<sequence length="172" mass="19292">MYGNNFSNSLSGGARYQGKQALQNMLRAKHPTPPASYLSPSSNQYHSQTPQYRTQNSSGIANGSSAIYQNPNLIPTSNSSSYNTINQQYNANNFNGINQGQYLVRNNTNYEPQQLLRRPVTHANSGYLRNSYGNMQGNYRNNIGTSNAQLMSHVQQHQPSQIGFPHQQQNMF</sequence>
<gene>
    <name evidence="2" type="primary">GTAJ</name>
</gene>
<dbReference type="OrthoDB" id="20828at2759"/>
<name>D3PHD2_LEPSM</name>
<evidence type="ECO:0000256" key="1">
    <source>
        <dbReference type="SAM" id="MobiDB-lite"/>
    </source>
</evidence>
<feature type="region of interest" description="Disordered" evidence="1">
    <location>
        <begin position="29"/>
        <end position="64"/>
    </location>
</feature>
<dbReference type="AlphaFoldDB" id="D3PHD2"/>
<proteinExistence type="evidence at transcript level"/>
<evidence type="ECO:0000313" key="2">
    <source>
        <dbReference type="EMBL" id="ADD37968.1"/>
    </source>
</evidence>
<reference evidence="2" key="1">
    <citation type="submission" date="2010-03" db="EMBL/GenBank/DDBJ databases">
        <title>Atlantic Lepeophtheirus salmonis ESTs and full-length cDNAs.</title>
        <authorList>
            <person name="Yasuike M."/>
            <person name="von Schalburg K."/>
            <person name="Cooper G."/>
            <person name="Leong J."/>
            <person name="Nilsen F."/>
            <person name="Jones S.R.M."/>
            <person name="Koop B.F."/>
        </authorList>
    </citation>
    <scope>NUCLEOTIDE SEQUENCE</scope>
    <source>
        <strain evidence="2">Atlantic form</strain>
        <tissue evidence="2">Mixed tissue</tissue>
    </source>
</reference>
<accession>D3PHD2</accession>